<protein>
    <submittedName>
        <fullName evidence="2">Uncharacterized protein</fullName>
    </submittedName>
</protein>
<evidence type="ECO:0000313" key="3">
    <source>
        <dbReference type="Proteomes" id="UP001177670"/>
    </source>
</evidence>
<dbReference type="AlphaFoldDB" id="A0AA40G159"/>
<dbReference type="EMBL" id="JAHYIQ010000009">
    <property type="protein sequence ID" value="KAK1129095.1"/>
    <property type="molecule type" value="Genomic_DNA"/>
</dbReference>
<evidence type="ECO:0000313" key="2">
    <source>
        <dbReference type="EMBL" id="KAK1129095.1"/>
    </source>
</evidence>
<evidence type="ECO:0000256" key="1">
    <source>
        <dbReference type="SAM" id="MobiDB-lite"/>
    </source>
</evidence>
<gene>
    <name evidence="2" type="ORF">K0M31_020225</name>
</gene>
<name>A0AA40G159_9HYME</name>
<comment type="caution">
    <text evidence="2">The sequence shown here is derived from an EMBL/GenBank/DDBJ whole genome shotgun (WGS) entry which is preliminary data.</text>
</comment>
<sequence length="297" mass="33741">MSGLDLMFHLDLVDHDEGKEQKKNESERFCQVVRSSLKKRNLSSMVSEERSLGGESNNPAKREPARSDSIKPIVDVHQISIIFENVGNIRERGRNVNLLAKRRRRVPAEETKQRQGVVERSRCIDYFIELLGEITHPRGYRISSWVSNNAVDSTLRQRKTRTKNQNIIRASQLAASDQNDPCQVSEINEKSSSDVEDPWTMLFALFASSFREIRRKRKIQAYPTNVEVLMLGTTEGTISAAGKRNTKSGVPGVLSSRRLVPAFHQRLADREPVLFSLWAGRRLFHGGSARRTEEVEG</sequence>
<feature type="compositionally biased region" description="Basic and acidic residues" evidence="1">
    <location>
        <begin position="60"/>
        <end position="69"/>
    </location>
</feature>
<proteinExistence type="predicted"/>
<reference evidence="2" key="1">
    <citation type="submission" date="2021-10" db="EMBL/GenBank/DDBJ databases">
        <title>Melipona bicolor Genome sequencing and assembly.</title>
        <authorList>
            <person name="Araujo N.S."/>
            <person name="Arias M.C."/>
        </authorList>
    </citation>
    <scope>NUCLEOTIDE SEQUENCE</scope>
    <source>
        <strain evidence="2">USP_2M_L1-L4_2017</strain>
        <tissue evidence="2">Whole body</tissue>
    </source>
</reference>
<feature type="region of interest" description="Disordered" evidence="1">
    <location>
        <begin position="41"/>
        <end position="69"/>
    </location>
</feature>
<dbReference type="Proteomes" id="UP001177670">
    <property type="component" value="Unassembled WGS sequence"/>
</dbReference>
<keyword evidence="3" id="KW-1185">Reference proteome</keyword>
<accession>A0AA40G159</accession>
<organism evidence="2 3">
    <name type="scientific">Melipona bicolor</name>
    <dbReference type="NCBI Taxonomy" id="60889"/>
    <lineage>
        <taxon>Eukaryota</taxon>
        <taxon>Metazoa</taxon>
        <taxon>Ecdysozoa</taxon>
        <taxon>Arthropoda</taxon>
        <taxon>Hexapoda</taxon>
        <taxon>Insecta</taxon>
        <taxon>Pterygota</taxon>
        <taxon>Neoptera</taxon>
        <taxon>Endopterygota</taxon>
        <taxon>Hymenoptera</taxon>
        <taxon>Apocrita</taxon>
        <taxon>Aculeata</taxon>
        <taxon>Apoidea</taxon>
        <taxon>Anthophila</taxon>
        <taxon>Apidae</taxon>
        <taxon>Melipona</taxon>
    </lineage>
</organism>